<proteinExistence type="predicted"/>
<comment type="caution">
    <text evidence="1">The sequence shown here is derived from an EMBL/GenBank/DDBJ whole genome shotgun (WGS) entry which is preliminary data.</text>
</comment>
<name>A0A7W7DFU9_9ACTN</name>
<evidence type="ECO:0000313" key="2">
    <source>
        <dbReference type="Proteomes" id="UP000542210"/>
    </source>
</evidence>
<protein>
    <submittedName>
        <fullName evidence="1">Uncharacterized protein</fullName>
    </submittedName>
</protein>
<gene>
    <name evidence="1" type="ORF">BJ982_006127</name>
</gene>
<evidence type="ECO:0000313" key="1">
    <source>
        <dbReference type="EMBL" id="MBB4704583.1"/>
    </source>
</evidence>
<dbReference type="EMBL" id="JACHND010000001">
    <property type="protein sequence ID" value="MBB4704583.1"/>
    <property type="molecule type" value="Genomic_DNA"/>
</dbReference>
<dbReference type="RefSeq" id="WP_184885707.1">
    <property type="nucleotide sequence ID" value="NZ_BOOV01000019.1"/>
</dbReference>
<dbReference type="Proteomes" id="UP000542210">
    <property type="component" value="Unassembled WGS sequence"/>
</dbReference>
<accession>A0A7W7DFU9</accession>
<dbReference type="AlphaFoldDB" id="A0A7W7DFU9"/>
<organism evidence="1 2">
    <name type="scientific">Sphaerisporangium siamense</name>
    <dbReference type="NCBI Taxonomy" id="795645"/>
    <lineage>
        <taxon>Bacteria</taxon>
        <taxon>Bacillati</taxon>
        <taxon>Actinomycetota</taxon>
        <taxon>Actinomycetes</taxon>
        <taxon>Streptosporangiales</taxon>
        <taxon>Streptosporangiaceae</taxon>
        <taxon>Sphaerisporangium</taxon>
    </lineage>
</organism>
<keyword evidence="2" id="KW-1185">Reference proteome</keyword>
<sequence>MPLTLTLDPLVKGGVMVSGVEVVRWGGSETIPQLAGLKGAQVFGVRRFPTPADYHAVVEASARRGNMPRGRAAAEAQRDWHVRGQTGCQFARLVARDADSVRWDYIVADASPSEGCSGGWAKVSNAVQDAIADRSCQIVSVLLPDVRTGAAAVDAIRGLVAVGPWWLEVDEVTAGHLRLHLRFPIGGGVQAWVMAFAPLDFLPATRRGPYFELAVRVKPKPEWIFHRLTPDREVAHLADVPLQMSDERWEHRWASTLRRTRMILGREPDEVSAARSTLTVPEGVLAG</sequence>
<reference evidence="1 2" key="1">
    <citation type="submission" date="2020-08" db="EMBL/GenBank/DDBJ databases">
        <title>Sequencing the genomes of 1000 actinobacteria strains.</title>
        <authorList>
            <person name="Klenk H.-P."/>
        </authorList>
    </citation>
    <scope>NUCLEOTIDE SEQUENCE [LARGE SCALE GENOMIC DNA]</scope>
    <source>
        <strain evidence="1 2">DSM 45784</strain>
    </source>
</reference>